<dbReference type="InterPro" id="IPR001242">
    <property type="entry name" value="Condensation_dom"/>
</dbReference>
<dbReference type="SUPFAM" id="SSF47336">
    <property type="entry name" value="ACP-like"/>
    <property type="match status" value="3"/>
</dbReference>
<dbReference type="Gene3D" id="3.40.366.10">
    <property type="entry name" value="Malonyl-Coenzyme A Acyl Carrier Protein, domain 2"/>
    <property type="match status" value="1"/>
</dbReference>
<dbReference type="SUPFAM" id="SSF51735">
    <property type="entry name" value="NAD(P)-binding Rossmann-fold domains"/>
    <property type="match status" value="2"/>
</dbReference>
<feature type="domain" description="Carrier" evidence="8">
    <location>
        <begin position="2135"/>
        <end position="2210"/>
    </location>
</feature>
<feature type="region of interest" description="Disordered" evidence="7">
    <location>
        <begin position="3401"/>
        <end position="3424"/>
    </location>
</feature>
<dbReference type="CDD" id="cd19531">
    <property type="entry name" value="LCL_NRPS-like"/>
    <property type="match status" value="1"/>
</dbReference>
<dbReference type="InterPro" id="IPR015424">
    <property type="entry name" value="PyrdxlP-dep_Trfase"/>
</dbReference>
<dbReference type="Gene3D" id="3.30.300.30">
    <property type="match status" value="2"/>
</dbReference>
<feature type="region of interest" description="Disordered" evidence="7">
    <location>
        <begin position="4131"/>
        <end position="4156"/>
    </location>
</feature>
<dbReference type="InterPro" id="IPR036736">
    <property type="entry name" value="ACP-like_sf"/>
</dbReference>
<dbReference type="SUPFAM" id="SSF56801">
    <property type="entry name" value="Acetyl-CoA synthetase-like"/>
    <property type="match status" value="2"/>
</dbReference>
<dbReference type="PROSITE" id="PS00012">
    <property type="entry name" value="PHOSPHOPANTETHEINE"/>
    <property type="match status" value="2"/>
</dbReference>
<dbReference type="SMART" id="SM00822">
    <property type="entry name" value="PKS_KR"/>
    <property type="match status" value="1"/>
</dbReference>
<dbReference type="InterPro" id="IPR015421">
    <property type="entry name" value="PyrdxlP-dep_Trfase_major"/>
</dbReference>
<dbReference type="InterPro" id="IPR001227">
    <property type="entry name" value="Ac_transferase_dom_sf"/>
</dbReference>
<evidence type="ECO:0000256" key="2">
    <source>
        <dbReference type="ARBA" id="ARBA00022450"/>
    </source>
</evidence>
<evidence type="ECO:0000256" key="4">
    <source>
        <dbReference type="ARBA" id="ARBA00022679"/>
    </source>
</evidence>
<dbReference type="InterPro" id="IPR042099">
    <property type="entry name" value="ANL_N_sf"/>
</dbReference>
<keyword evidence="4" id="KW-0808">Transferase</keyword>
<feature type="region of interest" description="Disordered" evidence="7">
    <location>
        <begin position="2314"/>
        <end position="2365"/>
    </location>
</feature>
<dbReference type="InterPro" id="IPR016035">
    <property type="entry name" value="Acyl_Trfase/lysoPLipase"/>
</dbReference>
<dbReference type="InterPro" id="IPR016039">
    <property type="entry name" value="Thiolase-like"/>
</dbReference>
<dbReference type="InterPro" id="IPR032821">
    <property type="entry name" value="PKS_assoc"/>
</dbReference>
<dbReference type="Pfam" id="PF00296">
    <property type="entry name" value="Bac_luciferase"/>
    <property type="match status" value="1"/>
</dbReference>
<dbReference type="InterPro" id="IPR036661">
    <property type="entry name" value="Luciferase-like_sf"/>
</dbReference>
<dbReference type="Gene3D" id="3.40.50.12780">
    <property type="entry name" value="N-terminal domain of ligase-like"/>
    <property type="match status" value="2"/>
</dbReference>
<dbReference type="Gene3D" id="3.30.559.30">
    <property type="entry name" value="Nonribosomal peptide synthetase, condensation domain"/>
    <property type="match status" value="2"/>
</dbReference>
<dbReference type="RefSeq" id="WP_380646922.1">
    <property type="nucleotide sequence ID" value="NZ_JBHSJB010000017.1"/>
</dbReference>
<dbReference type="SUPFAM" id="SSF52777">
    <property type="entry name" value="CoA-dependent acyltransferases"/>
    <property type="match status" value="4"/>
</dbReference>
<dbReference type="InterPro" id="IPR020841">
    <property type="entry name" value="PKS_Beta-ketoAc_synthase_dom"/>
</dbReference>
<evidence type="ECO:0000256" key="7">
    <source>
        <dbReference type="SAM" id="MobiDB-lite"/>
    </source>
</evidence>
<dbReference type="NCBIfam" id="TIGR01733">
    <property type="entry name" value="AA-adenyl-dom"/>
    <property type="match status" value="1"/>
</dbReference>
<name>A0ABV9Y0A9_9PSEU</name>
<dbReference type="PROSITE" id="PS00455">
    <property type="entry name" value="AMP_BINDING"/>
    <property type="match status" value="2"/>
</dbReference>
<dbReference type="SUPFAM" id="SSF53383">
    <property type="entry name" value="PLP-dependent transferases"/>
    <property type="match status" value="1"/>
</dbReference>
<dbReference type="CDD" id="cd05930">
    <property type="entry name" value="A_NRPS"/>
    <property type="match status" value="1"/>
</dbReference>
<dbReference type="SMART" id="SM00827">
    <property type="entry name" value="PKS_AT"/>
    <property type="match status" value="1"/>
</dbReference>
<dbReference type="InterPro" id="IPR006162">
    <property type="entry name" value="Ppantetheine_attach_site"/>
</dbReference>
<dbReference type="InterPro" id="IPR025110">
    <property type="entry name" value="AMP-bd_C"/>
</dbReference>
<dbReference type="SMART" id="SM00823">
    <property type="entry name" value="PKS_PP"/>
    <property type="match status" value="3"/>
</dbReference>
<dbReference type="Pfam" id="PF16197">
    <property type="entry name" value="KAsynt_C_assoc"/>
    <property type="match status" value="1"/>
</dbReference>
<evidence type="ECO:0000256" key="1">
    <source>
        <dbReference type="ARBA" id="ARBA00001957"/>
    </source>
</evidence>
<dbReference type="InterPro" id="IPR013968">
    <property type="entry name" value="PKS_KR"/>
</dbReference>
<dbReference type="SUPFAM" id="SSF52151">
    <property type="entry name" value="FabD/lysophospholipase-like"/>
    <property type="match status" value="1"/>
</dbReference>
<dbReference type="Pfam" id="PF13193">
    <property type="entry name" value="AMP-binding_C"/>
    <property type="match status" value="1"/>
</dbReference>
<keyword evidence="11" id="KW-1185">Reference proteome</keyword>
<dbReference type="NCBIfam" id="TIGR04020">
    <property type="entry name" value="seco_metab_LLM"/>
    <property type="match status" value="1"/>
</dbReference>
<dbReference type="Gene3D" id="3.30.559.10">
    <property type="entry name" value="Chloramphenicol acetyltransferase-like domain"/>
    <property type="match status" value="2"/>
</dbReference>
<feature type="compositionally biased region" description="Basic and acidic residues" evidence="7">
    <location>
        <begin position="3401"/>
        <end position="3411"/>
    </location>
</feature>
<dbReference type="Gene3D" id="1.10.1200.10">
    <property type="entry name" value="ACP-like"/>
    <property type="match status" value="3"/>
</dbReference>
<evidence type="ECO:0000256" key="6">
    <source>
        <dbReference type="ARBA" id="ARBA00029443"/>
    </source>
</evidence>
<keyword evidence="2" id="KW-0596">Phosphopantetheine</keyword>
<protein>
    <submittedName>
        <fullName evidence="10">MupA/Atu3671 family FMN-dependent luciferase-like monooxygenase</fullName>
    </submittedName>
</protein>
<evidence type="ECO:0000256" key="5">
    <source>
        <dbReference type="ARBA" id="ARBA00022898"/>
    </source>
</evidence>
<keyword evidence="3" id="KW-0597">Phosphoprotein</keyword>
<feature type="domain" description="Carrier" evidence="8">
    <location>
        <begin position="1164"/>
        <end position="1239"/>
    </location>
</feature>
<dbReference type="SUPFAM" id="SSF53901">
    <property type="entry name" value="Thiolase-like"/>
    <property type="match status" value="1"/>
</dbReference>
<comment type="similarity">
    <text evidence="6">In the C-terminal section; belongs to the NRP synthetase family.</text>
</comment>
<dbReference type="InterPro" id="IPR014043">
    <property type="entry name" value="Acyl_transferase_dom"/>
</dbReference>
<dbReference type="PROSITE" id="PS52004">
    <property type="entry name" value="KS3_2"/>
    <property type="match status" value="1"/>
</dbReference>
<dbReference type="Proteomes" id="UP001595833">
    <property type="component" value="Unassembled WGS sequence"/>
</dbReference>
<evidence type="ECO:0000259" key="9">
    <source>
        <dbReference type="PROSITE" id="PS52004"/>
    </source>
</evidence>
<dbReference type="CDD" id="cd00610">
    <property type="entry name" value="OAT_like"/>
    <property type="match status" value="1"/>
</dbReference>
<dbReference type="InterPro" id="IPR011251">
    <property type="entry name" value="Luciferase-like_dom"/>
</dbReference>
<reference evidence="11" key="1">
    <citation type="journal article" date="2019" name="Int. J. Syst. Evol. Microbiol.">
        <title>The Global Catalogue of Microorganisms (GCM) 10K type strain sequencing project: providing services to taxonomists for standard genome sequencing and annotation.</title>
        <authorList>
            <consortium name="The Broad Institute Genomics Platform"/>
            <consortium name="The Broad Institute Genome Sequencing Center for Infectious Disease"/>
            <person name="Wu L."/>
            <person name="Ma J."/>
        </authorList>
    </citation>
    <scope>NUCLEOTIDE SEQUENCE [LARGE SCALE GENOMIC DNA]</scope>
    <source>
        <strain evidence="11">KCTC 12848</strain>
    </source>
</reference>
<feature type="region of interest" description="Disordered" evidence="7">
    <location>
        <begin position="1140"/>
        <end position="1166"/>
    </location>
</feature>
<organism evidence="10 11">
    <name type="scientific">Saccharothrix xinjiangensis</name>
    <dbReference type="NCBI Taxonomy" id="204798"/>
    <lineage>
        <taxon>Bacteria</taxon>
        <taxon>Bacillati</taxon>
        <taxon>Actinomycetota</taxon>
        <taxon>Actinomycetes</taxon>
        <taxon>Pseudonocardiales</taxon>
        <taxon>Pseudonocardiaceae</taxon>
        <taxon>Saccharothrix</taxon>
    </lineage>
</organism>
<dbReference type="InterPro" id="IPR050091">
    <property type="entry name" value="PKS_NRPS_Biosynth_Enz"/>
</dbReference>
<accession>A0ABV9Y0A9</accession>
<dbReference type="PANTHER" id="PTHR43775:SF37">
    <property type="entry name" value="SI:DKEY-61P9.11"/>
    <property type="match status" value="1"/>
</dbReference>
<dbReference type="InterPro" id="IPR015422">
    <property type="entry name" value="PyrdxlP-dep_Trfase_small"/>
</dbReference>
<dbReference type="InterPro" id="IPR000873">
    <property type="entry name" value="AMP-dep_synth/lig_dom"/>
</dbReference>
<keyword evidence="5" id="KW-0663">Pyridoxal phosphate</keyword>
<dbReference type="InterPro" id="IPR016036">
    <property type="entry name" value="Malonyl_transacylase_ACP-bd"/>
</dbReference>
<comment type="cofactor">
    <cofactor evidence="1">
        <name>pantetheine 4'-phosphate</name>
        <dbReference type="ChEBI" id="CHEBI:47942"/>
    </cofactor>
</comment>
<gene>
    <name evidence="10" type="ORF">ACFPFM_19155</name>
</gene>
<feature type="compositionally biased region" description="Pro residues" evidence="7">
    <location>
        <begin position="2315"/>
        <end position="2339"/>
    </location>
</feature>
<feature type="domain" description="Carrier" evidence="8">
    <location>
        <begin position="4150"/>
        <end position="4225"/>
    </location>
</feature>
<dbReference type="InterPro" id="IPR057326">
    <property type="entry name" value="KR_dom"/>
</dbReference>
<dbReference type="InterPro" id="IPR014031">
    <property type="entry name" value="Ketoacyl_synth_C"/>
</dbReference>
<evidence type="ECO:0000259" key="8">
    <source>
        <dbReference type="PROSITE" id="PS50075"/>
    </source>
</evidence>
<dbReference type="InterPro" id="IPR020806">
    <property type="entry name" value="PKS_PP-bd"/>
</dbReference>
<evidence type="ECO:0000313" key="10">
    <source>
        <dbReference type="EMBL" id="MFC5055866.1"/>
    </source>
</evidence>
<dbReference type="Gene3D" id="3.20.20.30">
    <property type="entry name" value="Luciferase-like domain"/>
    <property type="match status" value="1"/>
</dbReference>
<feature type="compositionally biased region" description="Pro residues" evidence="7">
    <location>
        <begin position="2221"/>
        <end position="2263"/>
    </location>
</feature>
<dbReference type="SUPFAM" id="SSF51679">
    <property type="entry name" value="Bacterial luciferase-like"/>
    <property type="match status" value="1"/>
</dbReference>
<dbReference type="PROSITE" id="PS50075">
    <property type="entry name" value="CARRIER"/>
    <property type="match status" value="3"/>
</dbReference>
<dbReference type="InterPro" id="IPR024011">
    <property type="entry name" value="Biosynth_lucif-like_mOase_dom"/>
</dbReference>
<dbReference type="InterPro" id="IPR045851">
    <property type="entry name" value="AMP-bd_C_sf"/>
</dbReference>
<feature type="region of interest" description="Disordered" evidence="7">
    <location>
        <begin position="2213"/>
        <end position="2285"/>
    </location>
</feature>
<dbReference type="EMBL" id="JBHSJB010000017">
    <property type="protein sequence ID" value="MFC5055866.1"/>
    <property type="molecule type" value="Genomic_DNA"/>
</dbReference>
<dbReference type="Pfam" id="PF00202">
    <property type="entry name" value="Aminotran_3"/>
    <property type="match status" value="1"/>
</dbReference>
<dbReference type="Gene3D" id="3.40.47.10">
    <property type="match status" value="1"/>
</dbReference>
<dbReference type="Gene3D" id="3.30.70.3290">
    <property type="match status" value="1"/>
</dbReference>
<dbReference type="Pfam" id="PF00501">
    <property type="entry name" value="AMP-binding"/>
    <property type="match status" value="2"/>
</dbReference>
<dbReference type="Pfam" id="PF02801">
    <property type="entry name" value="Ketoacyl-synt_C"/>
    <property type="match status" value="1"/>
</dbReference>
<dbReference type="PANTHER" id="PTHR43775">
    <property type="entry name" value="FATTY ACID SYNTHASE"/>
    <property type="match status" value="1"/>
</dbReference>
<dbReference type="Pfam" id="PF00698">
    <property type="entry name" value="Acyl_transf_1"/>
    <property type="match status" value="1"/>
</dbReference>
<dbReference type="Pfam" id="PF00550">
    <property type="entry name" value="PP-binding"/>
    <property type="match status" value="3"/>
</dbReference>
<dbReference type="InterPro" id="IPR009081">
    <property type="entry name" value="PP-bd_ACP"/>
</dbReference>
<dbReference type="Pfam" id="PF00109">
    <property type="entry name" value="ketoacyl-synt"/>
    <property type="match status" value="1"/>
</dbReference>
<dbReference type="InterPro" id="IPR005814">
    <property type="entry name" value="Aminotrans_3"/>
</dbReference>
<comment type="caution">
    <text evidence="10">The sequence shown here is derived from an EMBL/GenBank/DDBJ whole genome shotgun (WGS) entry which is preliminary data.</text>
</comment>
<dbReference type="Gene3D" id="3.40.640.10">
    <property type="entry name" value="Type I PLP-dependent aspartate aminotransferase-like (Major domain)"/>
    <property type="match status" value="1"/>
</dbReference>
<dbReference type="SUPFAM" id="SSF55048">
    <property type="entry name" value="Probable ACP-binding domain of malonyl-CoA ACP transacylase"/>
    <property type="match status" value="1"/>
</dbReference>
<dbReference type="InterPro" id="IPR023213">
    <property type="entry name" value="CAT-like_dom_sf"/>
</dbReference>
<evidence type="ECO:0000256" key="3">
    <source>
        <dbReference type="ARBA" id="ARBA00022553"/>
    </source>
</evidence>
<dbReference type="InterPro" id="IPR010071">
    <property type="entry name" value="AA_adenyl_dom"/>
</dbReference>
<proteinExistence type="inferred from homology"/>
<dbReference type="Pfam" id="PF08659">
    <property type="entry name" value="KR"/>
    <property type="match status" value="1"/>
</dbReference>
<dbReference type="InterPro" id="IPR014030">
    <property type="entry name" value="Ketoacyl_synth_N"/>
</dbReference>
<dbReference type="CDD" id="cd00833">
    <property type="entry name" value="PKS"/>
    <property type="match status" value="1"/>
</dbReference>
<dbReference type="InterPro" id="IPR020845">
    <property type="entry name" value="AMP-binding_CS"/>
</dbReference>
<dbReference type="Pfam" id="PF00668">
    <property type="entry name" value="Condensation"/>
    <property type="match status" value="2"/>
</dbReference>
<dbReference type="SMART" id="SM00825">
    <property type="entry name" value="PKS_KS"/>
    <property type="match status" value="1"/>
</dbReference>
<feature type="domain" description="Ketosynthase family 3 (KS3)" evidence="9">
    <location>
        <begin position="1253"/>
        <end position="1678"/>
    </location>
</feature>
<dbReference type="InterPro" id="IPR036291">
    <property type="entry name" value="NAD(P)-bd_dom_sf"/>
</dbReference>
<dbReference type="Gene3D" id="3.90.1150.10">
    <property type="entry name" value="Aspartate Aminotransferase, domain 1"/>
    <property type="match status" value="1"/>
</dbReference>
<feature type="compositionally biased region" description="Low complexity" evidence="7">
    <location>
        <begin position="1140"/>
        <end position="1162"/>
    </location>
</feature>
<dbReference type="Gene3D" id="3.40.50.720">
    <property type="entry name" value="NAD(P)-binding Rossmann-like Domain"/>
    <property type="match status" value="1"/>
</dbReference>
<sequence>MPDTPPTTLLGHPLVADAAVLTATTADGRAVRVAHVVPSPGVAPDRARRVVSALGAVDGDPLPLLVSVVSAIPRDRDGEPDEAALRRLPVPESVTAPVPLPAPTTGRRHLAEFVDLPPRWVAGPPAALDDVVAADLAGPSSLTATDDPDPAEDDPATLVEALLATARRHPGRGVHVVEGGGVGVVTYPELLDRAKRVLAGLRAAGLAVGDAAVLHTPSLAEHVVALWACLLGGVRPVAVAQSATYAERTAVLDKLEHAWRDLGEPVVLSGGATVAGLRGHAERSGLTSMRVLDLAGCAEAEPVAEVHRPEPGAVAVLQLSSGSTGRSKVIQVTHRGLVRYARAARQVSRMDTGDVFVNWLPLDHVAGVVMYHFGPVVLGCDNVHVPTADVLADPLRWLDLLHEYRAQHSWSPNFGFGLVADALATADPARTWDLTPLRALVNAGEQCTEPVVRRFLAATGRFGVSDDTVLLAWGMAETCTAITYQAFGPDAVQHVRQAAGGGLELLAEPAEGSSTFLSMGRPAPGSEFRVVGPDGTTVLPELRIGRLQGRSARITPGYLDNPEANAEAFPDGDWFDTGDLAFVAAGRVTITGRAKEIIINNGVHYYCHEIEDVVGALPGVATSFVGAFGVPDPDGGERLAVVFVPADGLTGRVVGEVRRRLAERFGLVSVLLAAVDRDGFAKTTSGKIQRTAMRARLLRGELDDRVRAVDLAESARTTLPDALHRPVWAPRSFTATRDPGRVRVFGDPDLAAAVPGAAVLDPDDPDADVVVLVAGPDEERASVPVLDLVARLAGAGWTGELVSVGRAGGCAAALTASIAVSAALERPGLRAWHLELPGGDDDPELLARALTWVHREPVIAWRDRPLVRSLEPVEPVPDAPPAAEPGSCWLVTGGLGGIGRVVLPGLGLRLLVVGRGPATDLAGLGPDARHARVDVADADALEAAVVEAEAAWGEPLAGVLHLAGTYEIGQLADLTAARWRAQTRTKVAGSQAVAEVLRRRPGSRLIAFSTLLTWFPAVGTAGYTAGNRYLEALAGHLGADHPVHTLVWGLWRSTGLNEGHEDREAASRGKLLAFTAADGNALFTAALRQPPGTILLGVDRANPAARRMLPAEPLEGATTPGRDAFGVDLPVAPAGAATEATAGAPTGVAAGPAPGPARVTGRPTGGAAGVRRLVRETLREVVPGGLGPDTPFYEAGLGSLGLVRLHAALQRALGREFPLTALYAHPNEAALGAHLSELTGDHRAGERRGDRRDRRVAIIGMAARFPGAPTLERYWENLLAGVVSTTRFGREELIAAGIPARLVDDPAYVPVSGALDDIAGFDAELFGISPAEAAITDPQQRLFLQVCHQALEHAGYAGAGGRVGVYAGSGMTLYSLRTYLRENLGGADPGDQLAALQVAIGNEPDFLATRVAYRLGLTGPAVTVRSACSTSLVAVHSAITALLAGDADMALAGAAALHVPGIAGYRYEPGSILSATGRCRAFDAAADGTVGGNGVAAVLLKPLDAALADGDTVHAVVLGSAINNDGAAKVGYTSPGVAGQTAVVRDALAAAGVPPGSIGYVEAHGTGTAVGDPIEVEALRGAFAGRAEPLLVGSVKSNIGHLDSAAGMAGLLKAVLALRAGTVPPQANFDSPNPALRLDDGLIAVPTAPTPWPLPGVRRAGVTALGVGGTNAHVVLEQAPDPVRADRVPPANRDAPWVAPLSARTPEALAHLAAATADALGDADPADVLTTLGAGRGRLPHRLVAWGGDAAETARDLRAGGSACGVARHPGPLVFAFAGQGVDCSGAGAPLLAHPVSAAVLRGLLDRHRRDWGVDLLPPLLGEPHEWTTATLQPALLAVQLAQAALLAELGVRPEAVVGHSAGEYAALAVAGALSHEDALHLAAVRGALMQSAPEGALLAVFDDVEEPAGLSVAVRNGPRHTVFGGPPEAVAEAERSLAARGVEHRRLAADRAFHTSAVDPVLDALGRQAAALGWKPLSLPVHSGVGAVLAEGTVPGPDHVRAHTRSTADFRGSVDGLVADGCTTFVELGPSGVLSALGRQWPGTTWLPLLRRGGGSVVPGLAALFCHGVEVDWAALAPGGGRVPLPTYPFRPTRHWIDPVPAADPVPVVDPVPAADHEESAPAVPAEQDRDLDESVLTRVRELTARHLGDKPDRITPDVPFFDLGADSLLMINMVRELEVAFGVRVAMRELFEEVDTPARLAEVITERMSAEKRAELAPTPAPAPPPAPLPTPAPSAPLAPASPPTPTSPPMPTSPPVPTGQPAPAAVAPTPAPPPSPPSTGHEAVVREQLNLMDRFTRIMSEQLALLANEPAAPAPAPAPVPTSAPAPTQPEPPSPRPVEGTQLGPRPTIAQGSGMSGGRLDPAQRAHLDDLVARYTARTRTSKDIAQRFRRPLADSRAVVGFRGVTKELLYPLAARRARGAHLEDVDGNTYVDITMGFGVLMFGHDPDFVTDAVAAYQADGLRLGPRGPETGEAAELLAELTGLDRVAFSTSGTEANSAAFRLARAYTGRTKIVTFDGSYHGHFDPVLGRTVPDGDVLRTVPVSAGVPASAVAESVVLPYGDESSLDVIRRRAGEIAAVVLEAVPSRYPQRQPVEFVRALRRLCDETGIVLMFDEMLTGFRPHPQGAQGIFGVKADLATYGKLIGGGYPIGAIAGRADIMDWVDGGFWRYGDDSVPEGETTFFGGTYIQHPLAMVAAKAVLTHLRDRGPGLQQAVNARTERLATTLNDFFAAEDFPLSVHRFGSLFRFAHRGNLELLFHHLVMEGVHVWEWRNFFLSTAHTDADVDFVVDAVRNSLHDLRRGGFLPGRPAPAPAPRRALPRIPRAVARTAPVEAVSTEVGRTTPDFSLYFFGDYPRDRDGDKYAAILSAARFADRSGLHAVWLPERHFDSFGGVFPNPSVLAAAIAAQTSRVRLHSGSVVLPLHDPIRVAEEWSVVDNLSGGRVSIGVASGWHARDFVLAPGVYGRHREAMYEGVEAIRALWRGDAVTRTAGNGEEVEVRLHPTPVQPEPDFYTAIVGNPESYERAARGGFGVITNLMAQGVEQLADNIARYRRTRAEVGLDPGAGRVVLLLHTYLGDDTERVRAEAFGPFCDYLRSSLSLFGQVTNSLGFSIDLEHTNPEDLEYLLSRAYERYCADRALIGTPDDAAPIVRALAGLGVDEVACFVDFGLPPARITAGLPGIDVLRGMFAETPPTGPLPADAPPADVRAASPTEQQIWYVEQTLPGRPTHNETIVVALEGELDTEALRAALAAVVARHDGLRSTFHDIDGELKRVVAAPAEFALPVREDPGASVEEAARRVVERETSTPFDVARGPLFEPYLVRLDADRRLLVLRMHHLVIDTVSAGVLTGEIAEAYRAAATGADIALPAVDPLPAPRPPSAEALAYWTDLLAGAPRELDLPADHPRPQEPSGRGGSVGSELDAGATAALRAVARAHRVTPFMALLAGWAVALRVLGGKDDLVVGTPFAHRPEGAERAVGFFVHTLPLRIAVDDDASFAELLKVVRGQVLGAQEHREAPFPEIVRALGGNPDPLRNPLFDTVVEYDNEAAFELDLPGVRSTLVDVAVDRAPVDLVLFLTNLGDTVRCRLNHALDLVEGPTARRVLDTYLGVLAAAVAAPDRPLRELDVLTPDDAALLDTWADGGPPPHGPALLHDGVPARLGDAVAVVEDGRGTTGAELRDRAAAVAGAIAGLGVPAGTPVAVLLPRGADAVAAVLGALTAGVPYVPLDPEQPPARLGHMLRKAGVAAVVTAGGVDAPGGLPTILVDRLSPGPAVADRPLPPAPAAVGHPLTPDDVAYVLFTSGSTGEPKGAVVEHRSIANTLGWYTRDLGLTSRDRLSWFASPGFDASVIEVWPALRVGAPLHVVPPGLRHDPAGLRDWLVDTGITVAFAPTPVGELLLDQDWSTGPVALRHLVVGGDVLRRRPPAGAPFRLWNVYGPTEAAVVSTWAEVPPTGDGLPTIGRPVPGTRVRVVDGAGRRVPVGVPGELLLGGAQLARGYADPTPEQAARFTGAGADRAYRTGDVVRWRADGELEFLRRRDRQVQIRGFRVEPGEVEHQLTALPGVREAAVRALTDADGTVRLAAHVVPAPGAEVADLRAELATRLPEYMVPATWDVLEALPLTTSGKIDRSALPEPSPVAPASSSQEPEGDLERGLSAMWAAELGRESVPPGATFFELGGHSLTAIRLVNRIRAELGVRLDVPAFLRAPTVRGLAALLAPADPGVEVEAPASWGQRHGYRVTATSAKPSVLTIAMRFALHGRLDVAALRRALTALVARHAALRTRLREVDGRLRQEVLVASGVPLRVVEVAEPELDGAVLAAADEAPDLTRAGTFRATLFTASDRRSELLLAVHHSFSDGWSTTVLVRDLAELYRAEVAGRAPDLPDLTATYVDFTEWEAAHLSDPATRAAVEEWADHVGSVGARPLLFPTDRPRSGAPLGDGAVRAVTLPPGLAAGVDALAARRGTTTFAVLTAAFAALAHEVTGTPASASVCGVANRPEARFEDVVGVFTLSSWVVVPVAGVATFDDLVEVAKDAVWRRLALQSVPAPVLNEAAGGKFAGNPPRVIFGFFNDPIPHLELTGAAPAAPVDVELPVARAEQTWVFSPNPAGGLDLVLEYATDLFDADTVAGWAARFVEILTAGVADPGGKPWRTP</sequence>
<evidence type="ECO:0000313" key="11">
    <source>
        <dbReference type="Proteomes" id="UP001595833"/>
    </source>
</evidence>